<proteinExistence type="predicted"/>
<name>A0A166CST8_9AGAM</name>
<evidence type="ECO:0000313" key="1">
    <source>
        <dbReference type="EMBL" id="KZP13966.1"/>
    </source>
</evidence>
<evidence type="ECO:0000313" key="2">
    <source>
        <dbReference type="Proteomes" id="UP000076532"/>
    </source>
</evidence>
<keyword evidence="2" id="KW-1185">Reference proteome</keyword>
<reference evidence="1 2" key="1">
    <citation type="journal article" date="2016" name="Mol. Biol. Evol.">
        <title>Comparative Genomics of Early-Diverging Mushroom-Forming Fungi Provides Insights into the Origins of Lignocellulose Decay Capabilities.</title>
        <authorList>
            <person name="Nagy L.G."/>
            <person name="Riley R."/>
            <person name="Tritt A."/>
            <person name="Adam C."/>
            <person name="Daum C."/>
            <person name="Floudas D."/>
            <person name="Sun H."/>
            <person name="Yadav J.S."/>
            <person name="Pangilinan J."/>
            <person name="Larsson K.H."/>
            <person name="Matsuura K."/>
            <person name="Barry K."/>
            <person name="Labutti K."/>
            <person name="Kuo R."/>
            <person name="Ohm R.A."/>
            <person name="Bhattacharya S.S."/>
            <person name="Shirouzu T."/>
            <person name="Yoshinaga Y."/>
            <person name="Martin F.M."/>
            <person name="Grigoriev I.V."/>
            <person name="Hibbett D.S."/>
        </authorList>
    </citation>
    <scope>NUCLEOTIDE SEQUENCE [LARGE SCALE GENOMIC DNA]</scope>
    <source>
        <strain evidence="1 2">CBS 109695</strain>
    </source>
</reference>
<protein>
    <submittedName>
        <fullName evidence="1">Uncharacterized protein</fullName>
    </submittedName>
</protein>
<dbReference type="Proteomes" id="UP000076532">
    <property type="component" value="Unassembled WGS sequence"/>
</dbReference>
<dbReference type="AlphaFoldDB" id="A0A166CST8"/>
<sequence length="64" mass="7308">MYKLKATGKCISCNNTVSVRTGRVVFLVNKHELPETWTFRRLGDDWAGWEKVVERSKGVHGSTK</sequence>
<organism evidence="1 2">
    <name type="scientific">Athelia psychrophila</name>
    <dbReference type="NCBI Taxonomy" id="1759441"/>
    <lineage>
        <taxon>Eukaryota</taxon>
        <taxon>Fungi</taxon>
        <taxon>Dikarya</taxon>
        <taxon>Basidiomycota</taxon>
        <taxon>Agaricomycotina</taxon>
        <taxon>Agaricomycetes</taxon>
        <taxon>Agaricomycetidae</taxon>
        <taxon>Atheliales</taxon>
        <taxon>Atheliaceae</taxon>
        <taxon>Athelia</taxon>
    </lineage>
</organism>
<dbReference type="EMBL" id="KV417624">
    <property type="protein sequence ID" value="KZP13966.1"/>
    <property type="molecule type" value="Genomic_DNA"/>
</dbReference>
<accession>A0A166CST8</accession>
<gene>
    <name evidence="1" type="ORF">FIBSPDRAFT_868689</name>
</gene>
<feature type="non-terminal residue" evidence="1">
    <location>
        <position position="64"/>
    </location>
</feature>